<reference evidence="8 9" key="1">
    <citation type="submission" date="2019-02" db="EMBL/GenBank/DDBJ databases">
        <title>Deep-cultivation of Planctomycetes and their phenomic and genomic characterization uncovers novel biology.</title>
        <authorList>
            <person name="Wiegand S."/>
            <person name="Jogler M."/>
            <person name="Boedeker C."/>
            <person name="Pinto D."/>
            <person name="Vollmers J."/>
            <person name="Rivas-Marin E."/>
            <person name="Kohn T."/>
            <person name="Peeters S.H."/>
            <person name="Heuer A."/>
            <person name="Rast P."/>
            <person name="Oberbeckmann S."/>
            <person name="Bunk B."/>
            <person name="Jeske O."/>
            <person name="Meyerdierks A."/>
            <person name="Storesund J.E."/>
            <person name="Kallscheuer N."/>
            <person name="Luecker S."/>
            <person name="Lage O.M."/>
            <person name="Pohl T."/>
            <person name="Merkel B.J."/>
            <person name="Hornburger P."/>
            <person name="Mueller R.-W."/>
            <person name="Bruemmer F."/>
            <person name="Labrenz M."/>
            <person name="Spormann A.M."/>
            <person name="Op den Camp H."/>
            <person name="Overmann J."/>
            <person name="Amann R."/>
            <person name="Jetten M.S.M."/>
            <person name="Mascher T."/>
            <person name="Medema M.H."/>
            <person name="Devos D.P."/>
            <person name="Kaster A.-K."/>
            <person name="Ovreas L."/>
            <person name="Rohde M."/>
            <person name="Galperin M.Y."/>
            <person name="Jogler C."/>
        </authorList>
    </citation>
    <scope>NUCLEOTIDE SEQUENCE [LARGE SCALE GENOMIC DNA]</scope>
    <source>
        <strain evidence="8 9">K22_7</strain>
    </source>
</reference>
<dbReference type="InterPro" id="IPR013766">
    <property type="entry name" value="Thioredoxin_domain"/>
</dbReference>
<dbReference type="AlphaFoldDB" id="A0A517NBC7"/>
<dbReference type="GO" id="GO:0034599">
    <property type="term" value="P:cellular response to oxidative stress"/>
    <property type="evidence" value="ECO:0007669"/>
    <property type="project" value="TreeGrafter"/>
</dbReference>
<keyword evidence="1" id="KW-0575">Peroxidase</keyword>
<gene>
    <name evidence="8" type="ORF">K227x_28350</name>
</gene>
<dbReference type="PANTHER" id="PTHR42801">
    <property type="entry name" value="THIOREDOXIN-DEPENDENT PEROXIDE REDUCTASE"/>
    <property type="match status" value="1"/>
</dbReference>
<dbReference type="InterPro" id="IPR013740">
    <property type="entry name" value="Redoxin"/>
</dbReference>
<dbReference type="Gene3D" id="3.40.30.10">
    <property type="entry name" value="Glutaredoxin"/>
    <property type="match status" value="1"/>
</dbReference>
<protein>
    <submittedName>
        <fullName evidence="8">Redoxin</fullName>
    </submittedName>
</protein>
<keyword evidence="5" id="KW-0676">Redox-active center</keyword>
<dbReference type="Proteomes" id="UP000318538">
    <property type="component" value="Chromosome"/>
</dbReference>
<evidence type="ECO:0000256" key="2">
    <source>
        <dbReference type="ARBA" id="ARBA00022862"/>
    </source>
</evidence>
<feature type="signal peptide" evidence="6">
    <location>
        <begin position="1"/>
        <end position="24"/>
    </location>
</feature>
<proteinExistence type="predicted"/>
<dbReference type="InterPro" id="IPR036249">
    <property type="entry name" value="Thioredoxin-like_sf"/>
</dbReference>
<dbReference type="InterPro" id="IPR050924">
    <property type="entry name" value="Peroxiredoxin_BCP/PrxQ"/>
</dbReference>
<accession>A0A517NBC7</accession>
<dbReference type="PROSITE" id="PS51352">
    <property type="entry name" value="THIOREDOXIN_2"/>
    <property type="match status" value="1"/>
</dbReference>
<evidence type="ECO:0000313" key="8">
    <source>
        <dbReference type="EMBL" id="QDT04444.1"/>
    </source>
</evidence>
<evidence type="ECO:0000256" key="3">
    <source>
        <dbReference type="ARBA" id="ARBA00023002"/>
    </source>
</evidence>
<evidence type="ECO:0000313" key="9">
    <source>
        <dbReference type="Proteomes" id="UP000318538"/>
    </source>
</evidence>
<feature type="chain" id="PRO_5021954645" evidence="6">
    <location>
        <begin position="25"/>
        <end position="197"/>
    </location>
</feature>
<dbReference type="RefSeq" id="WP_218933981.1">
    <property type="nucleotide sequence ID" value="NZ_CP036525.1"/>
</dbReference>
<keyword evidence="6" id="KW-0732">Signal</keyword>
<dbReference type="EMBL" id="CP036525">
    <property type="protein sequence ID" value="QDT04444.1"/>
    <property type="molecule type" value="Genomic_DNA"/>
</dbReference>
<name>A0A517NBC7_9BACT</name>
<organism evidence="8 9">
    <name type="scientific">Rubripirellula lacrimiformis</name>
    <dbReference type="NCBI Taxonomy" id="1930273"/>
    <lineage>
        <taxon>Bacteria</taxon>
        <taxon>Pseudomonadati</taxon>
        <taxon>Planctomycetota</taxon>
        <taxon>Planctomycetia</taxon>
        <taxon>Pirellulales</taxon>
        <taxon>Pirellulaceae</taxon>
        <taxon>Rubripirellula</taxon>
    </lineage>
</organism>
<keyword evidence="4" id="KW-1015">Disulfide bond</keyword>
<dbReference type="GO" id="GO:0008379">
    <property type="term" value="F:thioredoxin peroxidase activity"/>
    <property type="evidence" value="ECO:0007669"/>
    <property type="project" value="TreeGrafter"/>
</dbReference>
<keyword evidence="2" id="KW-0049">Antioxidant</keyword>
<feature type="domain" description="Thioredoxin" evidence="7">
    <location>
        <begin position="39"/>
        <end position="197"/>
    </location>
</feature>
<keyword evidence="3" id="KW-0560">Oxidoreductase</keyword>
<evidence type="ECO:0000259" key="7">
    <source>
        <dbReference type="PROSITE" id="PS51352"/>
    </source>
</evidence>
<dbReference type="GO" id="GO:0045454">
    <property type="term" value="P:cell redox homeostasis"/>
    <property type="evidence" value="ECO:0007669"/>
    <property type="project" value="TreeGrafter"/>
</dbReference>
<evidence type="ECO:0000256" key="5">
    <source>
        <dbReference type="ARBA" id="ARBA00023284"/>
    </source>
</evidence>
<evidence type="ECO:0000256" key="4">
    <source>
        <dbReference type="ARBA" id="ARBA00023157"/>
    </source>
</evidence>
<sequence length="197" mass="20594" precursor="true">MKMIPHLALAAVALSLTVSHSVSAQTTTGTPVDAAKKQLAVGQTAKDFQLPSVGGELSGNVKLSEVNADGPVVLVVLRGFPGYQCPACSAQVGDFIKLADKFAAKNARVLMVYPGPASQLGSHADDFLKGTKLPKPLTFLLDPGFQFTNAYGLRWDAPRETAYPSTIVLDASGKITYAKISATHGGRANAAEVLKAL</sequence>
<evidence type="ECO:0000256" key="6">
    <source>
        <dbReference type="SAM" id="SignalP"/>
    </source>
</evidence>
<dbReference type="KEGG" id="rlc:K227x_28350"/>
<dbReference type="SUPFAM" id="SSF52833">
    <property type="entry name" value="Thioredoxin-like"/>
    <property type="match status" value="1"/>
</dbReference>
<dbReference type="PANTHER" id="PTHR42801:SF4">
    <property type="entry name" value="AHPC_TSA FAMILY PROTEIN"/>
    <property type="match status" value="1"/>
</dbReference>
<dbReference type="GO" id="GO:0005737">
    <property type="term" value="C:cytoplasm"/>
    <property type="evidence" value="ECO:0007669"/>
    <property type="project" value="TreeGrafter"/>
</dbReference>
<evidence type="ECO:0000256" key="1">
    <source>
        <dbReference type="ARBA" id="ARBA00022559"/>
    </source>
</evidence>
<dbReference type="Pfam" id="PF08534">
    <property type="entry name" value="Redoxin"/>
    <property type="match status" value="1"/>
</dbReference>
<keyword evidence="9" id="KW-1185">Reference proteome</keyword>